<gene>
    <name evidence="3" type="ORF">PU630_04460</name>
</gene>
<evidence type="ECO:0000313" key="3">
    <source>
        <dbReference type="EMBL" id="WEG09823.1"/>
    </source>
</evidence>
<name>A0ABY8C4Q7_9MICO</name>
<dbReference type="PRINTS" id="PR00081">
    <property type="entry name" value="GDHRDH"/>
</dbReference>
<dbReference type="PANTHER" id="PTHR24320">
    <property type="entry name" value="RETINOL DEHYDROGENASE"/>
    <property type="match status" value="1"/>
</dbReference>
<accession>A0ABY8C4Q7</accession>
<dbReference type="Gene3D" id="3.40.50.720">
    <property type="entry name" value="NAD(P)-binding Rossmann-like Domain"/>
    <property type="match status" value="1"/>
</dbReference>
<evidence type="ECO:0000256" key="2">
    <source>
        <dbReference type="ARBA" id="ARBA00023002"/>
    </source>
</evidence>
<reference evidence="3 4" key="1">
    <citation type="submission" date="2023-03" db="EMBL/GenBank/DDBJ databases">
        <title>Genome sequence of Microbacterium sp. KACC 23027.</title>
        <authorList>
            <person name="Kim S."/>
            <person name="Heo J."/>
            <person name="Kwon S.-W."/>
        </authorList>
    </citation>
    <scope>NUCLEOTIDE SEQUENCE [LARGE SCALE GENOMIC DNA]</scope>
    <source>
        <strain evidence="3 4">KACC 23027</strain>
    </source>
</reference>
<keyword evidence="2" id="KW-0560">Oxidoreductase</keyword>
<comment type="similarity">
    <text evidence="1">Belongs to the short-chain dehydrogenases/reductases (SDR) family.</text>
</comment>
<dbReference type="Proteomes" id="UP001214553">
    <property type="component" value="Chromosome"/>
</dbReference>
<organism evidence="3 4">
    <name type="scientific">Microbacterium horticulturae</name>
    <dbReference type="NCBI Taxonomy" id="3028316"/>
    <lineage>
        <taxon>Bacteria</taxon>
        <taxon>Bacillati</taxon>
        <taxon>Actinomycetota</taxon>
        <taxon>Actinomycetes</taxon>
        <taxon>Micrococcales</taxon>
        <taxon>Microbacteriaceae</taxon>
        <taxon>Microbacterium</taxon>
    </lineage>
</organism>
<dbReference type="EMBL" id="CP119108">
    <property type="protein sequence ID" value="WEG09823.1"/>
    <property type="molecule type" value="Genomic_DNA"/>
</dbReference>
<dbReference type="InterPro" id="IPR002347">
    <property type="entry name" value="SDR_fam"/>
</dbReference>
<dbReference type="PANTHER" id="PTHR24320:SF148">
    <property type="entry name" value="NAD(P)-BINDING ROSSMANN-FOLD SUPERFAMILY PROTEIN"/>
    <property type="match status" value="1"/>
</dbReference>
<proteinExistence type="inferred from homology"/>
<dbReference type="SUPFAM" id="SSF51735">
    <property type="entry name" value="NAD(P)-binding Rossmann-fold domains"/>
    <property type="match status" value="1"/>
</dbReference>
<dbReference type="Pfam" id="PF00106">
    <property type="entry name" value="adh_short"/>
    <property type="match status" value="1"/>
</dbReference>
<evidence type="ECO:0000256" key="1">
    <source>
        <dbReference type="ARBA" id="ARBA00006484"/>
    </source>
</evidence>
<evidence type="ECO:0000313" key="4">
    <source>
        <dbReference type="Proteomes" id="UP001214553"/>
    </source>
</evidence>
<dbReference type="InterPro" id="IPR036291">
    <property type="entry name" value="NAD(P)-bd_dom_sf"/>
</dbReference>
<keyword evidence="4" id="KW-1185">Reference proteome</keyword>
<dbReference type="NCBIfam" id="NF004846">
    <property type="entry name" value="PRK06197.1"/>
    <property type="match status" value="1"/>
</dbReference>
<sequence>MPTSLPSLTLPNLSARTAVITGASAGIGLATARALAAAGCHVVLAVRDVSKGEDAASRIAGSTEVRRLDLADLSAVHSFVSQWGSRNIDLLINNAYAASPALQHTADGFELQFGTGHLGHFALTVLLLPHITGRVVTVSSQAERSGRFIWNDLAWAHGGYTSARAYSRTKLAGLLFMSELQRRLEAAGSSVRALAAHPGFIATDIYSEAGAATRLLVRTLAQTPERGALPVLHAALADVPGDSFIGPSRWARMRGAPAPIPRSAQADNSDLAARLWAVSEELTGVAWTAVMPTERHAR</sequence>
<protein>
    <submittedName>
        <fullName evidence="3">Oxidoreductase</fullName>
    </submittedName>
</protein>
<dbReference type="RefSeq" id="WP_275279156.1">
    <property type="nucleotide sequence ID" value="NZ_CP119108.1"/>
</dbReference>